<proteinExistence type="predicted"/>
<dbReference type="InterPro" id="IPR017520">
    <property type="entry name" value="CHP03086"/>
</dbReference>
<dbReference type="EMBL" id="JAQGLA010000036">
    <property type="protein sequence ID" value="MDA3627974.1"/>
    <property type="molecule type" value="Genomic_DNA"/>
</dbReference>
<dbReference type="InterPro" id="IPR017517">
    <property type="entry name" value="Maleyloyr_isom"/>
</dbReference>
<dbReference type="NCBIfam" id="TIGR03083">
    <property type="entry name" value="maleylpyruvate isomerase family mycothiol-dependent enzyme"/>
    <property type="match status" value="1"/>
</dbReference>
<organism evidence="2 3">
    <name type="scientific">Saccharopolyspora oryzae</name>
    <dbReference type="NCBI Taxonomy" id="2997343"/>
    <lineage>
        <taxon>Bacteria</taxon>
        <taxon>Bacillati</taxon>
        <taxon>Actinomycetota</taxon>
        <taxon>Actinomycetes</taxon>
        <taxon>Pseudonocardiales</taxon>
        <taxon>Pseudonocardiaceae</taxon>
        <taxon>Saccharopolyspora</taxon>
    </lineage>
</organism>
<evidence type="ECO:0000313" key="2">
    <source>
        <dbReference type="EMBL" id="MDA3627974.1"/>
    </source>
</evidence>
<evidence type="ECO:0000313" key="3">
    <source>
        <dbReference type="Proteomes" id="UP001210380"/>
    </source>
</evidence>
<keyword evidence="3" id="KW-1185">Reference proteome</keyword>
<dbReference type="InterPro" id="IPR034660">
    <property type="entry name" value="DinB/YfiT-like"/>
</dbReference>
<reference evidence="2 3" key="1">
    <citation type="submission" date="2022-11" db="EMBL/GenBank/DDBJ databases">
        <title>Draft genome sequence of Saccharopolyspora sp. WRP15-2 isolated from rhizosphere soils of wild rice in Thailand.</title>
        <authorList>
            <person name="Duangmal K."/>
            <person name="Kammanee S."/>
            <person name="Muangham S."/>
        </authorList>
    </citation>
    <scope>NUCLEOTIDE SEQUENCE [LARGE SCALE GENOMIC DNA]</scope>
    <source>
        <strain evidence="2 3">WRP15-2</strain>
    </source>
</reference>
<feature type="domain" description="Mycothiol-dependent maleylpyruvate isomerase metal-binding" evidence="1">
    <location>
        <begin position="5"/>
        <end position="120"/>
    </location>
</feature>
<dbReference type="Gene3D" id="1.20.120.450">
    <property type="entry name" value="dinb family like domain"/>
    <property type="match status" value="1"/>
</dbReference>
<sequence>MIDLKPACEQLTELLAGITDEQLDHPTPCAEYAVRDLVAHVDEAAWGFASLAREEDDQPVPPLGADWRDVVSEHVRDLGVAWGDAAAWEGRTPAAGVELTNAQWGRIALTEVVVHGWDLAQATGQPFDLPEPTLRACLEHVAEFVPEAPIPELWGTAVDVPADAPLLDRIVAITGRRP</sequence>
<name>A0ABT4V1Y8_9PSEU</name>
<comment type="caution">
    <text evidence="2">The sequence shown here is derived from an EMBL/GenBank/DDBJ whole genome shotgun (WGS) entry which is preliminary data.</text>
</comment>
<dbReference type="InterPro" id="IPR024344">
    <property type="entry name" value="MDMPI_metal-binding"/>
</dbReference>
<dbReference type="NCBIfam" id="TIGR03086">
    <property type="entry name" value="TIGR03086 family metal-binding protein"/>
    <property type="match status" value="1"/>
</dbReference>
<evidence type="ECO:0000259" key="1">
    <source>
        <dbReference type="Pfam" id="PF11716"/>
    </source>
</evidence>
<accession>A0ABT4V1Y8</accession>
<dbReference type="SUPFAM" id="SSF109854">
    <property type="entry name" value="DinB/YfiT-like putative metalloenzymes"/>
    <property type="match status" value="1"/>
</dbReference>
<gene>
    <name evidence="2" type="ORF">OU415_21245</name>
</gene>
<dbReference type="RefSeq" id="WP_270950673.1">
    <property type="nucleotide sequence ID" value="NZ_JAQGLA010000036.1"/>
</dbReference>
<protein>
    <submittedName>
        <fullName evidence="2">TIGR03086 family metal-binding protein</fullName>
    </submittedName>
</protein>
<dbReference type="Proteomes" id="UP001210380">
    <property type="component" value="Unassembled WGS sequence"/>
</dbReference>
<dbReference type="Pfam" id="PF11716">
    <property type="entry name" value="MDMPI_N"/>
    <property type="match status" value="1"/>
</dbReference>